<feature type="chain" id="PRO_5025589676" description="CFEM domain-containing protein" evidence="16">
    <location>
        <begin position="25"/>
        <end position="708"/>
    </location>
</feature>
<keyword evidence="11" id="KW-1015">Disulfide bond</keyword>
<feature type="compositionally biased region" description="Polar residues" evidence="14">
    <location>
        <begin position="546"/>
        <end position="573"/>
    </location>
</feature>
<sequence length="708" mass="76270">MPLRHSKASCILFLPSLVSVLAEAFDLNTASPLPAPLQDAVPACAQPCLRSTLLGQFPTSCTAPLNIDCLCTRYSTGGDTLGEAALQCIYTSCPDGDNDDHAASAYNICLGKDNAVPPTQTALTITVAASTSTSTSTTAGGLKVDSTSTPQTEPTNVGVANVSSTTPGMLQTDSATSQTAVPVAAGTNPEPSTPTMKPAQIAGLAVAVAASFILAIGLMALSVWLRRRREQKHDEAFGDPAFGDEESGFWNEDMDPKALVKRRKTTKLSGQLVAPKQFPMFPEHPVHPRYTASTVIVADPDGAQTFDPSVSEKVRHFNRPFSTASQPKAVKSFSPVDQIGVAVSSESEGATVGPAATLPSLPQLPRKASLRQQRPQSLRLATAGLTRDTVRSHTFPMDNDSRDSVLSQDTVFEEEYGSARRRSSVLLPTPPISIPPLRPLRSSKFNSSTLLNEGSPDGSIKYPELSLNIPVRHSRTLRESISYKPSAVLDSPIRLSSGSKKAHTRNMSSTYGINADIPDYYFATERSSRDLSRTAPALRAVKVKKSASTVSRATSHASTNVRESFASDTSFESVYSDDPTPEVEDNRQLASGYLSPVVESPISQLRYPKVPRASNQLVARSPRNSSSPQKYESPRRLAHPSALLMKRRGETDAVRPLEFPSRQQHDYQSQQQTPGFDAMKSPGWVPNLTPKRQGEDLILDVSYSKPAH</sequence>
<keyword evidence="5" id="KW-0964">Secreted</keyword>
<dbReference type="EMBL" id="MU006579">
    <property type="protein sequence ID" value="KAF2746124.1"/>
    <property type="molecule type" value="Genomic_DNA"/>
</dbReference>
<comment type="similarity">
    <text evidence="4">Belongs to the RBT5 family.</text>
</comment>
<evidence type="ECO:0000256" key="6">
    <source>
        <dbReference type="ARBA" id="ARBA00022622"/>
    </source>
</evidence>
<evidence type="ECO:0000256" key="10">
    <source>
        <dbReference type="ARBA" id="ARBA00023136"/>
    </source>
</evidence>
<evidence type="ECO:0000256" key="11">
    <source>
        <dbReference type="ARBA" id="ARBA00023157"/>
    </source>
</evidence>
<keyword evidence="10 15" id="KW-0472">Membrane</keyword>
<evidence type="ECO:0000259" key="17">
    <source>
        <dbReference type="PROSITE" id="PS52012"/>
    </source>
</evidence>
<protein>
    <recommendedName>
        <fullName evidence="17">CFEM domain-containing protein</fullName>
    </recommendedName>
</protein>
<evidence type="ECO:0000256" key="13">
    <source>
        <dbReference type="PROSITE-ProRule" id="PRU01356"/>
    </source>
</evidence>
<proteinExistence type="inferred from homology"/>
<organism evidence="18 19">
    <name type="scientific">Sporormia fimetaria CBS 119925</name>
    <dbReference type="NCBI Taxonomy" id="1340428"/>
    <lineage>
        <taxon>Eukaryota</taxon>
        <taxon>Fungi</taxon>
        <taxon>Dikarya</taxon>
        <taxon>Ascomycota</taxon>
        <taxon>Pezizomycotina</taxon>
        <taxon>Dothideomycetes</taxon>
        <taxon>Pleosporomycetidae</taxon>
        <taxon>Pleosporales</taxon>
        <taxon>Sporormiaceae</taxon>
        <taxon>Sporormia</taxon>
    </lineage>
</organism>
<feature type="region of interest" description="Disordered" evidence="14">
    <location>
        <begin position="659"/>
        <end position="708"/>
    </location>
</feature>
<dbReference type="InterPro" id="IPR051694">
    <property type="entry name" value="Immunoregulatory_rcpt-like"/>
</dbReference>
<dbReference type="PANTHER" id="PTHR15549">
    <property type="entry name" value="PAIRED IMMUNOGLOBULIN-LIKE TYPE 2 RECEPTOR"/>
    <property type="match status" value="1"/>
</dbReference>
<feature type="compositionally biased region" description="Polar residues" evidence="14">
    <location>
        <begin position="145"/>
        <end position="155"/>
    </location>
</feature>
<feature type="region of interest" description="Disordered" evidence="14">
    <location>
        <begin position="613"/>
        <end position="644"/>
    </location>
</feature>
<evidence type="ECO:0000256" key="1">
    <source>
        <dbReference type="ARBA" id="ARBA00004167"/>
    </source>
</evidence>
<evidence type="ECO:0000256" key="3">
    <source>
        <dbReference type="ARBA" id="ARBA00004613"/>
    </source>
</evidence>
<evidence type="ECO:0000256" key="5">
    <source>
        <dbReference type="ARBA" id="ARBA00022525"/>
    </source>
</evidence>
<keyword evidence="12" id="KW-0449">Lipoprotein</keyword>
<feature type="signal peptide" evidence="16">
    <location>
        <begin position="1"/>
        <end position="24"/>
    </location>
</feature>
<keyword evidence="19" id="KW-1185">Reference proteome</keyword>
<dbReference type="GO" id="GO:0098552">
    <property type="term" value="C:side of membrane"/>
    <property type="evidence" value="ECO:0007669"/>
    <property type="project" value="UniProtKB-KW"/>
</dbReference>
<evidence type="ECO:0000256" key="8">
    <source>
        <dbReference type="ARBA" id="ARBA00022729"/>
    </source>
</evidence>
<feature type="transmembrane region" description="Helical" evidence="15">
    <location>
        <begin position="201"/>
        <end position="225"/>
    </location>
</feature>
<dbReference type="Pfam" id="PF05730">
    <property type="entry name" value="CFEM"/>
    <property type="match status" value="1"/>
</dbReference>
<feature type="region of interest" description="Disordered" evidence="14">
    <location>
        <begin position="136"/>
        <end position="158"/>
    </location>
</feature>
<comment type="subcellular location">
    <subcellularLocation>
        <location evidence="2">Membrane</location>
        <topology evidence="2">Lipid-anchor</topology>
        <topology evidence="2">GPI-anchor</topology>
    </subcellularLocation>
    <subcellularLocation>
        <location evidence="1">Membrane</location>
        <topology evidence="1">Single-pass membrane protein</topology>
    </subcellularLocation>
    <subcellularLocation>
        <location evidence="3">Secreted</location>
    </subcellularLocation>
</comment>
<dbReference type="GO" id="GO:0071944">
    <property type="term" value="C:cell periphery"/>
    <property type="evidence" value="ECO:0007669"/>
    <property type="project" value="UniProtKB-ARBA"/>
</dbReference>
<keyword evidence="6" id="KW-0336">GPI-anchor</keyword>
<dbReference type="OrthoDB" id="3946741at2759"/>
<evidence type="ECO:0000256" key="4">
    <source>
        <dbReference type="ARBA" id="ARBA00010031"/>
    </source>
</evidence>
<evidence type="ECO:0000256" key="7">
    <source>
        <dbReference type="ARBA" id="ARBA00022692"/>
    </source>
</evidence>
<keyword evidence="6" id="KW-0325">Glycoprotein</keyword>
<keyword evidence="9 15" id="KW-1133">Transmembrane helix</keyword>
<dbReference type="Proteomes" id="UP000799440">
    <property type="component" value="Unassembled WGS sequence"/>
</dbReference>
<evidence type="ECO:0000256" key="15">
    <source>
        <dbReference type="SAM" id="Phobius"/>
    </source>
</evidence>
<gene>
    <name evidence="18" type="ORF">M011DRAFT_527262</name>
</gene>
<accession>A0A6A6V8R9</accession>
<evidence type="ECO:0000256" key="14">
    <source>
        <dbReference type="SAM" id="MobiDB-lite"/>
    </source>
</evidence>
<evidence type="ECO:0000313" key="19">
    <source>
        <dbReference type="Proteomes" id="UP000799440"/>
    </source>
</evidence>
<dbReference type="AlphaFoldDB" id="A0A6A6V8R9"/>
<evidence type="ECO:0000256" key="9">
    <source>
        <dbReference type="ARBA" id="ARBA00022989"/>
    </source>
</evidence>
<keyword evidence="7 15" id="KW-0812">Transmembrane</keyword>
<dbReference type="GO" id="GO:0005576">
    <property type="term" value="C:extracellular region"/>
    <property type="evidence" value="ECO:0007669"/>
    <property type="project" value="UniProtKB-SubCell"/>
</dbReference>
<reference evidence="18" key="1">
    <citation type="journal article" date="2020" name="Stud. Mycol.">
        <title>101 Dothideomycetes genomes: a test case for predicting lifestyles and emergence of pathogens.</title>
        <authorList>
            <person name="Haridas S."/>
            <person name="Albert R."/>
            <person name="Binder M."/>
            <person name="Bloem J."/>
            <person name="Labutti K."/>
            <person name="Salamov A."/>
            <person name="Andreopoulos B."/>
            <person name="Baker S."/>
            <person name="Barry K."/>
            <person name="Bills G."/>
            <person name="Bluhm B."/>
            <person name="Cannon C."/>
            <person name="Castanera R."/>
            <person name="Culley D."/>
            <person name="Daum C."/>
            <person name="Ezra D."/>
            <person name="Gonzalez J."/>
            <person name="Henrissat B."/>
            <person name="Kuo A."/>
            <person name="Liang C."/>
            <person name="Lipzen A."/>
            <person name="Lutzoni F."/>
            <person name="Magnuson J."/>
            <person name="Mondo S."/>
            <person name="Nolan M."/>
            <person name="Ohm R."/>
            <person name="Pangilinan J."/>
            <person name="Park H.-J."/>
            <person name="Ramirez L."/>
            <person name="Alfaro M."/>
            <person name="Sun H."/>
            <person name="Tritt A."/>
            <person name="Yoshinaga Y."/>
            <person name="Zwiers L.-H."/>
            <person name="Turgeon B."/>
            <person name="Goodwin S."/>
            <person name="Spatafora J."/>
            <person name="Crous P."/>
            <person name="Grigoriev I."/>
        </authorList>
    </citation>
    <scope>NUCLEOTIDE SEQUENCE</scope>
    <source>
        <strain evidence="18">CBS 119925</strain>
    </source>
</reference>
<feature type="region of interest" description="Disordered" evidence="14">
    <location>
        <begin position="544"/>
        <end position="585"/>
    </location>
</feature>
<keyword evidence="8 16" id="KW-0732">Signal</keyword>
<feature type="domain" description="CFEM" evidence="17">
    <location>
        <begin position="16"/>
        <end position="136"/>
    </location>
</feature>
<dbReference type="PROSITE" id="PS52012">
    <property type="entry name" value="CFEM"/>
    <property type="match status" value="1"/>
</dbReference>
<evidence type="ECO:0000256" key="2">
    <source>
        <dbReference type="ARBA" id="ARBA00004589"/>
    </source>
</evidence>
<dbReference type="PANTHER" id="PTHR15549:SF30">
    <property type="entry name" value="MID2 DOMAIN-CONTAINING PROTEIN"/>
    <property type="match status" value="1"/>
</dbReference>
<evidence type="ECO:0000313" key="18">
    <source>
        <dbReference type="EMBL" id="KAF2746124.1"/>
    </source>
</evidence>
<evidence type="ECO:0000256" key="12">
    <source>
        <dbReference type="ARBA" id="ARBA00023288"/>
    </source>
</evidence>
<name>A0A6A6V8R9_9PLEO</name>
<evidence type="ECO:0000256" key="16">
    <source>
        <dbReference type="SAM" id="SignalP"/>
    </source>
</evidence>
<feature type="compositionally biased region" description="Polar residues" evidence="14">
    <location>
        <begin position="613"/>
        <end position="630"/>
    </location>
</feature>
<comment type="caution">
    <text evidence="13">Lacks conserved residue(s) required for the propagation of feature annotation.</text>
</comment>
<dbReference type="InterPro" id="IPR008427">
    <property type="entry name" value="Extracellular_membr_CFEM_dom"/>
</dbReference>